<sequence>MPREEAILLVERLMNPETPEEQSSEILTALQQGLACPHISDYIFWNSDPHLTPEKVVDRAMAYKPIAL</sequence>
<proteinExistence type="predicted"/>
<evidence type="ECO:0000313" key="2">
    <source>
        <dbReference type="Proteomes" id="UP001604282"/>
    </source>
</evidence>
<comment type="caution">
    <text evidence="1">The sequence shown here is derived from an EMBL/GenBank/DDBJ whole genome shotgun (WGS) entry which is preliminary data.</text>
</comment>
<dbReference type="Proteomes" id="UP001604282">
    <property type="component" value="Unassembled WGS sequence"/>
</dbReference>
<name>A0ABW7BWS7_9ACTN</name>
<organism evidence="1 2">
    <name type="scientific">Streptomyces omiyaensis</name>
    <dbReference type="NCBI Taxonomy" id="68247"/>
    <lineage>
        <taxon>Bacteria</taxon>
        <taxon>Bacillati</taxon>
        <taxon>Actinomycetota</taxon>
        <taxon>Actinomycetes</taxon>
        <taxon>Kitasatosporales</taxon>
        <taxon>Streptomycetaceae</taxon>
        <taxon>Streptomyces</taxon>
    </lineage>
</organism>
<accession>A0ABW7BWS7</accession>
<reference evidence="1 2" key="1">
    <citation type="submission" date="2024-10" db="EMBL/GenBank/DDBJ databases">
        <title>The Natural Products Discovery Center: Release of the First 8490 Sequenced Strains for Exploring Actinobacteria Biosynthetic Diversity.</title>
        <authorList>
            <person name="Kalkreuter E."/>
            <person name="Kautsar S.A."/>
            <person name="Yang D."/>
            <person name="Bader C.D."/>
            <person name="Teijaro C.N."/>
            <person name="Fluegel L."/>
            <person name="Davis C.M."/>
            <person name="Simpson J.R."/>
            <person name="Lauterbach L."/>
            <person name="Steele A.D."/>
            <person name="Gui C."/>
            <person name="Meng S."/>
            <person name="Li G."/>
            <person name="Viehrig K."/>
            <person name="Ye F."/>
            <person name="Su P."/>
            <person name="Kiefer A.F."/>
            <person name="Nichols A."/>
            <person name="Cepeda A.J."/>
            <person name="Yan W."/>
            <person name="Fan B."/>
            <person name="Jiang Y."/>
            <person name="Adhikari A."/>
            <person name="Zheng C.-J."/>
            <person name="Schuster L."/>
            <person name="Cowan T.M."/>
            <person name="Smanski M.J."/>
            <person name="Chevrette M.G."/>
            <person name="De Carvalho L.P.S."/>
            <person name="Shen B."/>
        </authorList>
    </citation>
    <scope>NUCLEOTIDE SEQUENCE [LARGE SCALE GENOMIC DNA]</scope>
    <source>
        <strain evidence="1 2">NPDC048229</strain>
    </source>
</reference>
<dbReference type="RefSeq" id="WP_392883763.1">
    <property type="nucleotide sequence ID" value="NZ_JBICZW010000016.1"/>
</dbReference>
<evidence type="ECO:0000313" key="1">
    <source>
        <dbReference type="EMBL" id="MFG3191969.1"/>
    </source>
</evidence>
<keyword evidence="2" id="KW-1185">Reference proteome</keyword>
<dbReference type="EMBL" id="JBICZW010000016">
    <property type="protein sequence ID" value="MFG3191969.1"/>
    <property type="molecule type" value="Genomic_DNA"/>
</dbReference>
<protein>
    <submittedName>
        <fullName evidence="1">E9imm peptide</fullName>
    </submittedName>
</protein>
<gene>
    <name evidence="1" type="ORF">ACGFYS_23855</name>
</gene>